<protein>
    <submittedName>
        <fullName evidence="7">Lipid A biosynthesis lauroyl acyltransferase</fullName>
    </submittedName>
</protein>
<name>A0A4P6V1T2_9HYPH</name>
<dbReference type="GO" id="GO:0009247">
    <property type="term" value="P:glycolipid biosynthetic process"/>
    <property type="evidence" value="ECO:0007669"/>
    <property type="project" value="UniProtKB-ARBA"/>
</dbReference>
<evidence type="ECO:0000256" key="5">
    <source>
        <dbReference type="ARBA" id="ARBA00023136"/>
    </source>
</evidence>
<evidence type="ECO:0000256" key="6">
    <source>
        <dbReference type="ARBA" id="ARBA00023315"/>
    </source>
</evidence>
<dbReference type="OrthoDB" id="9801955at2"/>
<dbReference type="AlphaFoldDB" id="A0A4P6V1T2"/>
<dbReference type="GO" id="GO:0005886">
    <property type="term" value="C:plasma membrane"/>
    <property type="evidence" value="ECO:0007669"/>
    <property type="project" value="UniProtKB-SubCell"/>
</dbReference>
<evidence type="ECO:0000256" key="4">
    <source>
        <dbReference type="ARBA" id="ARBA00022679"/>
    </source>
</evidence>
<sequence length="323" mass="36044">MSPAKLWLLKLSQRAKRARYAVEAAFAFGVLALLKPLPADAAISTLAAVLRRIGPFLPRQKVVLDNLAHAMPELDEAERRAIARSMWENLGRQVAEYVFLDQLFDYDPDAETVGRIEVSGRDLFQRIHATGEPAIFFTGHTGNFELLPICAATFDLEVTALFRPPNNPYIARRVLAARTTTMGALVPSKTGAAAGLAKALQDGASVGVLVDQKFRRGRLGTFFGQPVRTNPLLPKLARQFECPVYPARCVRLPGNRFRLELEEAVELPRGEDGRIDVDASCQMLNDIVERWVRDYPDQWMWLHRRWDPTSLVDPRAGAASQKA</sequence>
<evidence type="ECO:0000313" key="7">
    <source>
        <dbReference type="EMBL" id="QBK31321.1"/>
    </source>
</evidence>
<dbReference type="Pfam" id="PF03279">
    <property type="entry name" value="Lip_A_acyltrans"/>
    <property type="match status" value="1"/>
</dbReference>
<dbReference type="RefSeq" id="WP_131616986.1">
    <property type="nucleotide sequence ID" value="NZ_CP036532.1"/>
</dbReference>
<proteinExistence type="predicted"/>
<dbReference type="EMBL" id="CP036532">
    <property type="protein sequence ID" value="QBK31321.1"/>
    <property type="molecule type" value="Genomic_DNA"/>
</dbReference>
<dbReference type="PANTHER" id="PTHR30606:SF9">
    <property type="entry name" value="LIPID A BIOSYNTHESIS LAUROYLTRANSFERASE"/>
    <property type="match status" value="1"/>
</dbReference>
<keyword evidence="8" id="KW-1185">Reference proteome</keyword>
<dbReference type="InterPro" id="IPR004960">
    <property type="entry name" value="LipA_acyltrans"/>
</dbReference>
<keyword evidence="5" id="KW-0472">Membrane</keyword>
<accession>A0A4P6V1T2</accession>
<keyword evidence="3" id="KW-0997">Cell inner membrane</keyword>
<dbReference type="KEGG" id="rpod:E0E05_12340"/>
<keyword evidence="6 7" id="KW-0012">Acyltransferase</keyword>
<comment type="subcellular location">
    <subcellularLocation>
        <location evidence="1">Cell inner membrane</location>
    </subcellularLocation>
</comment>
<organism evidence="7 8">
    <name type="scientific">Roseitalea porphyridii</name>
    <dbReference type="NCBI Taxonomy" id="1852022"/>
    <lineage>
        <taxon>Bacteria</taxon>
        <taxon>Pseudomonadati</taxon>
        <taxon>Pseudomonadota</taxon>
        <taxon>Alphaproteobacteria</taxon>
        <taxon>Hyphomicrobiales</taxon>
        <taxon>Ahrensiaceae</taxon>
        <taxon>Roseitalea</taxon>
    </lineage>
</organism>
<dbReference type="PANTHER" id="PTHR30606">
    <property type="entry name" value="LIPID A BIOSYNTHESIS LAUROYL ACYLTRANSFERASE"/>
    <property type="match status" value="1"/>
</dbReference>
<gene>
    <name evidence="7" type="ORF">E0E05_12340</name>
</gene>
<keyword evidence="2" id="KW-1003">Cell membrane</keyword>
<keyword evidence="4 7" id="KW-0808">Transferase</keyword>
<evidence type="ECO:0000256" key="1">
    <source>
        <dbReference type="ARBA" id="ARBA00004533"/>
    </source>
</evidence>
<evidence type="ECO:0000313" key="8">
    <source>
        <dbReference type="Proteomes" id="UP000293719"/>
    </source>
</evidence>
<dbReference type="GO" id="GO:0016746">
    <property type="term" value="F:acyltransferase activity"/>
    <property type="evidence" value="ECO:0007669"/>
    <property type="project" value="UniProtKB-KW"/>
</dbReference>
<evidence type="ECO:0000256" key="3">
    <source>
        <dbReference type="ARBA" id="ARBA00022519"/>
    </source>
</evidence>
<dbReference type="GeneID" id="90768090"/>
<reference evidence="7 8" key="1">
    <citation type="journal article" date="2017" name="Int. J. Syst. Evol. Microbiol.">
        <title>Roseitalea porphyridii gen. nov., sp. nov., isolated from a red alga, and reclassification of Hoeflea suaedae Chung et al. 2013 as Pseudohoeflea suaedae gen. nov., comb. nov.</title>
        <authorList>
            <person name="Hyeon J.W."/>
            <person name="Jeong S.E."/>
            <person name="Baek K."/>
            <person name="Jeon C.O."/>
        </authorList>
    </citation>
    <scope>NUCLEOTIDE SEQUENCE [LARGE SCALE GENOMIC DNA]</scope>
    <source>
        <strain evidence="7 8">MA7-20</strain>
    </source>
</reference>
<evidence type="ECO:0000256" key="2">
    <source>
        <dbReference type="ARBA" id="ARBA00022475"/>
    </source>
</evidence>
<dbReference type="Proteomes" id="UP000293719">
    <property type="component" value="Chromosome"/>
</dbReference>
<dbReference type="NCBIfam" id="NF005120">
    <property type="entry name" value="PRK06553.1"/>
    <property type="match status" value="1"/>
</dbReference>
<dbReference type="CDD" id="cd07984">
    <property type="entry name" value="LPLAT_LABLAT-like"/>
    <property type="match status" value="1"/>
</dbReference>